<evidence type="ECO:0000313" key="2">
    <source>
        <dbReference type="Proteomes" id="UP000391834"/>
    </source>
</evidence>
<accession>A0A5M4B4Z1</accession>
<protein>
    <submittedName>
        <fullName evidence="1">Uncharacterized protein</fullName>
    </submittedName>
</protein>
<sequence length="440" mass="50031">MKKTAIILIVNIFVLSSVYCQDIKTGEGESTILLPTTNIGVDVGKASLTFKTNNFPQSKLKPNGFIWGLDVMGKSKEGLSNIFSGSEIVPTSSISTVLGYSFSNSDEISDDYTSKYAKILKDSLNSLSNSFRKSFGADIISEIYKIKSDSAKKYILSKVVPALKVNLNKYEKLQKLLEEMSKDETLQPEIVTSAKTLYSYMKENQTWKEIKSLKVKLESGIENVGSEEYWKLTIYGHFGIKGEKFNIFKGWDSTNIENSFEKETFSGNSGGFGVNYLFNSKWIVGFRYTYQETNNLDELSTNDYKVTTTFTQNTSVGTTQISKTAYPNKYKTAYLNRYDFDLIRFINIGENNVIIADLYLRINESTNQDNLVSYKDLGLSSSFFNMKGKFIGGIYLELPDFEQSVERRKAEEEQELKDWYNRLTFGIYVKYSFSSLANLF</sequence>
<dbReference type="Proteomes" id="UP000391834">
    <property type="component" value="Unassembled WGS sequence"/>
</dbReference>
<reference evidence="1 2" key="1">
    <citation type="submission" date="2019-10" db="EMBL/GenBank/DDBJ databases">
        <title>Prolixibacter strains distinguished by the presence of nitrate reductase genes were adept at nitrate-dependent anaerobic corrosion of metallic iron and carbon steel.</title>
        <authorList>
            <person name="Iino T."/>
            <person name="Shono N."/>
            <person name="Ito K."/>
            <person name="Nakamura R."/>
            <person name="Sueoka K."/>
            <person name="Harayama S."/>
            <person name="Ohkuma M."/>
        </authorList>
    </citation>
    <scope>NUCLEOTIDE SEQUENCE [LARGE SCALE GENOMIC DNA]</scope>
    <source>
        <strain evidence="1 2">JCM 13498</strain>
    </source>
</reference>
<evidence type="ECO:0000313" key="1">
    <source>
        <dbReference type="EMBL" id="GET35239.1"/>
    </source>
</evidence>
<dbReference type="RefSeq" id="WP_025866183.1">
    <property type="nucleotide sequence ID" value="NZ_BLAX01000001.1"/>
</dbReference>
<dbReference type="EMBL" id="BLAX01000001">
    <property type="protein sequence ID" value="GET35239.1"/>
    <property type="molecule type" value="Genomic_DNA"/>
</dbReference>
<name>A0A5M4B4Z1_9BACT</name>
<keyword evidence="2" id="KW-1185">Reference proteome</keyword>
<comment type="caution">
    <text evidence="1">The sequence shown here is derived from an EMBL/GenBank/DDBJ whole genome shotgun (WGS) entry which is preliminary data.</text>
</comment>
<dbReference type="AlphaFoldDB" id="A0A5M4B4Z1"/>
<organism evidence="1 2">
    <name type="scientific">Prolixibacter bellariivorans</name>
    <dbReference type="NCBI Taxonomy" id="314319"/>
    <lineage>
        <taxon>Bacteria</taxon>
        <taxon>Pseudomonadati</taxon>
        <taxon>Bacteroidota</taxon>
        <taxon>Bacteroidia</taxon>
        <taxon>Marinilabiliales</taxon>
        <taxon>Prolixibacteraceae</taxon>
        <taxon>Prolixibacter</taxon>
    </lineage>
</organism>
<gene>
    <name evidence="1" type="ORF">PbJCM13498_41020</name>
</gene>
<dbReference type="OrthoDB" id="960154at2"/>
<proteinExistence type="predicted"/>